<keyword evidence="4" id="KW-0378">Hydrolase</keyword>
<dbReference type="GO" id="GO:0016985">
    <property type="term" value="F:mannan endo-1,4-beta-mannosidase activity"/>
    <property type="evidence" value="ECO:0000318"/>
    <property type="project" value="GO_Central"/>
</dbReference>
<dbReference type="Gene3D" id="3.20.20.80">
    <property type="entry name" value="Glycosidases"/>
    <property type="match status" value="1"/>
</dbReference>
<evidence type="ECO:0000256" key="5">
    <source>
        <dbReference type="ARBA" id="ARBA00023295"/>
    </source>
</evidence>
<dbReference type="AlphaFoldDB" id="A0A067D364"/>
<dbReference type="EMBL" id="KK791518">
    <property type="protein sequence ID" value="KDO37208.1"/>
    <property type="molecule type" value="Genomic_DNA"/>
</dbReference>
<dbReference type="InterPro" id="IPR001547">
    <property type="entry name" value="Glyco_hydro_5"/>
</dbReference>
<evidence type="ECO:0000259" key="6">
    <source>
        <dbReference type="Pfam" id="PF26410"/>
    </source>
</evidence>
<dbReference type="PANTHER" id="PTHR31451">
    <property type="match status" value="1"/>
</dbReference>
<evidence type="ECO:0000313" key="7">
    <source>
        <dbReference type="EMBL" id="KDO37208.1"/>
    </source>
</evidence>
<dbReference type="SUPFAM" id="SSF51445">
    <property type="entry name" value="(Trans)glycosidases"/>
    <property type="match status" value="1"/>
</dbReference>
<dbReference type="STRING" id="2711.A0A067D364"/>
<evidence type="ECO:0000256" key="1">
    <source>
        <dbReference type="ARBA" id="ARBA00001678"/>
    </source>
</evidence>
<evidence type="ECO:0000256" key="2">
    <source>
        <dbReference type="ARBA" id="ARBA00005641"/>
    </source>
</evidence>
<dbReference type="EC" id="3.2.1.78" evidence="3"/>
<dbReference type="PANTHER" id="PTHR31451:SF53">
    <property type="entry name" value="MANNAN ENDO-1,4-BETA-MANNOSIDASE"/>
    <property type="match status" value="1"/>
</dbReference>
<dbReference type="FunFam" id="3.20.20.80:FF:000313">
    <property type="entry name" value="Uncharacterized protein"/>
    <property type="match status" value="1"/>
</dbReference>
<evidence type="ECO:0000256" key="3">
    <source>
        <dbReference type="ARBA" id="ARBA00012706"/>
    </source>
</evidence>
<feature type="domain" description="Glycoside hydrolase family 5" evidence="6">
    <location>
        <begin position="1"/>
        <end position="253"/>
    </location>
</feature>
<name>A0A067D364_CITSI</name>
<keyword evidence="8" id="KW-1185">Reference proteome</keyword>
<protein>
    <recommendedName>
        <fullName evidence="3">mannan endo-1,4-beta-mannosidase</fullName>
        <ecNumber evidence="3">3.2.1.78</ecNumber>
    </recommendedName>
</protein>
<dbReference type="InterPro" id="IPR045053">
    <property type="entry name" value="MAN-like"/>
</dbReference>
<reference evidence="7 8" key="1">
    <citation type="submission" date="2014-04" db="EMBL/GenBank/DDBJ databases">
        <authorList>
            <consortium name="International Citrus Genome Consortium"/>
            <person name="Gmitter F."/>
            <person name="Chen C."/>
            <person name="Farmerie W."/>
            <person name="Harkins T."/>
            <person name="Desany B."/>
            <person name="Mohiuddin M."/>
            <person name="Kodira C."/>
            <person name="Borodovsky M."/>
            <person name="Lomsadze A."/>
            <person name="Burns P."/>
            <person name="Jenkins J."/>
            <person name="Prochnik S."/>
            <person name="Shu S."/>
            <person name="Chapman J."/>
            <person name="Pitluck S."/>
            <person name="Schmutz J."/>
            <person name="Rokhsar D."/>
        </authorList>
    </citation>
    <scope>NUCLEOTIDE SEQUENCE</scope>
</reference>
<dbReference type="SMR" id="A0A067D364"/>
<dbReference type="Proteomes" id="UP000027120">
    <property type="component" value="Unassembled WGS sequence"/>
</dbReference>
<accession>A0A067D364</accession>
<feature type="non-terminal residue" evidence="7">
    <location>
        <position position="1"/>
    </location>
</feature>
<keyword evidence="5" id="KW-0326">Glycosidase</keyword>
<proteinExistence type="inferred from homology"/>
<evidence type="ECO:0000256" key="4">
    <source>
        <dbReference type="ARBA" id="ARBA00022801"/>
    </source>
</evidence>
<dbReference type="GO" id="GO:0000272">
    <property type="term" value="P:polysaccharide catabolic process"/>
    <property type="evidence" value="ECO:0007669"/>
    <property type="project" value="InterPro"/>
</dbReference>
<gene>
    <name evidence="7" type="ORF">CISIN_1g048104mg</name>
</gene>
<organism evidence="7 8">
    <name type="scientific">Citrus sinensis</name>
    <name type="common">Sweet orange</name>
    <name type="synonym">Citrus aurantium var. sinensis</name>
    <dbReference type="NCBI Taxonomy" id="2711"/>
    <lineage>
        <taxon>Eukaryota</taxon>
        <taxon>Viridiplantae</taxon>
        <taxon>Streptophyta</taxon>
        <taxon>Embryophyta</taxon>
        <taxon>Tracheophyta</taxon>
        <taxon>Spermatophyta</taxon>
        <taxon>Magnoliopsida</taxon>
        <taxon>eudicotyledons</taxon>
        <taxon>Gunneridae</taxon>
        <taxon>Pentapetalae</taxon>
        <taxon>rosids</taxon>
        <taxon>malvids</taxon>
        <taxon>Sapindales</taxon>
        <taxon>Rutaceae</taxon>
        <taxon>Aurantioideae</taxon>
        <taxon>Citrus</taxon>
    </lineage>
</organism>
<evidence type="ECO:0000313" key="8">
    <source>
        <dbReference type="Proteomes" id="UP000027120"/>
    </source>
</evidence>
<dbReference type="InterPro" id="IPR017853">
    <property type="entry name" value="GH"/>
</dbReference>
<dbReference type="Pfam" id="PF26410">
    <property type="entry name" value="GH5_mannosidase"/>
    <property type="match status" value="1"/>
</dbReference>
<comment type="catalytic activity">
    <reaction evidence="1">
        <text>Random hydrolysis of (1-&gt;4)-beta-D-mannosidic linkages in mannans, galactomannans and glucomannans.</text>
        <dbReference type="EC" id="3.2.1.78"/>
    </reaction>
</comment>
<comment type="similarity">
    <text evidence="2">Belongs to the glycosyl hydrolase 5 (cellulase A) family.</text>
</comment>
<sequence length="316" mass="36003">GLDFVTSEARKYGIRLILSLSNNYHDFGGRPQYVNWARAAGASVNSDDDFYTNAIVKGYYKNHVKKVLTRINTITRIAYKDDPTIMAWELINEPRCQADYSGKTLNNWVQEMASYVKSIDNKHLLEIGLEGFYGDSIPDKKQFNPGYQVGTDFISNNMIKEIDFTTIHAYPDQWLPGKNYYAQMQFVQKWLESHWTDSKTILKKPLVFSEFGKSCKEAGFSINVRDSFLNTIYMNIYNLARNGGAIGGGMVWQLMAEGMQPYFDGYEIVLSQNPSTRSVIAQQSNKMTALAHILTCMDSLKMLISLPKNIGMLDYE</sequence>